<feature type="signal peptide" evidence="1">
    <location>
        <begin position="1"/>
        <end position="25"/>
    </location>
</feature>
<reference evidence="2" key="2">
    <citation type="journal article" date="2015" name="Gigascience">
        <title>Reconstructing a comprehensive transcriptome assembly of a white-pupal translocated strain of the pest fruit fly Bactrocera cucurbitae.</title>
        <authorList>
            <person name="Sim S.B."/>
            <person name="Calla B."/>
            <person name="Hall B."/>
            <person name="DeRego T."/>
            <person name="Geib S.M."/>
        </authorList>
    </citation>
    <scope>NUCLEOTIDE SEQUENCE</scope>
</reference>
<sequence>MVNMLRNISYLSCLLFVSICCLAQAKPPEIVLYEGDDCVTNKYEGICSVEKQCPHLEATMTRKGLVANNVGHCGYTVYEEIICCPSDNPERPLYKKYFEPTIIHQSITMIITSTTIIQTEKIGDDLIFTPLNLKVM</sequence>
<keyword evidence="2" id="KW-0378">Hydrolase</keyword>
<proteinExistence type="predicted"/>
<keyword evidence="2" id="KW-0645">Protease</keyword>
<accession>A0A0A1XF29</accession>
<dbReference type="OrthoDB" id="7965006at2759"/>
<gene>
    <name evidence="2" type="primary">psh_17</name>
    <name evidence="2" type="ORF">g.6975</name>
</gene>
<dbReference type="GO" id="GO:0006508">
    <property type="term" value="P:proteolysis"/>
    <property type="evidence" value="ECO:0007669"/>
    <property type="project" value="UniProtKB-KW"/>
</dbReference>
<reference evidence="2" key="1">
    <citation type="submission" date="2014-11" db="EMBL/GenBank/DDBJ databases">
        <authorList>
            <person name="Geib S."/>
        </authorList>
    </citation>
    <scope>NUCLEOTIDE SEQUENCE</scope>
</reference>
<dbReference type="EMBL" id="GBXI01004756">
    <property type="protein sequence ID" value="JAD09536.1"/>
    <property type="molecule type" value="Transcribed_RNA"/>
</dbReference>
<dbReference type="AlphaFoldDB" id="A0A0A1XF29"/>
<dbReference type="GO" id="GO:0008233">
    <property type="term" value="F:peptidase activity"/>
    <property type="evidence" value="ECO:0007669"/>
    <property type="project" value="UniProtKB-KW"/>
</dbReference>
<evidence type="ECO:0000313" key="2">
    <source>
        <dbReference type="EMBL" id="JAD09536.1"/>
    </source>
</evidence>
<feature type="chain" id="PRO_5001983258" evidence="1">
    <location>
        <begin position="26"/>
        <end position="136"/>
    </location>
</feature>
<organism evidence="2">
    <name type="scientific">Zeugodacus cucurbitae</name>
    <name type="common">Melon fruit fly</name>
    <name type="synonym">Bactrocera cucurbitae</name>
    <dbReference type="NCBI Taxonomy" id="28588"/>
    <lineage>
        <taxon>Eukaryota</taxon>
        <taxon>Metazoa</taxon>
        <taxon>Ecdysozoa</taxon>
        <taxon>Arthropoda</taxon>
        <taxon>Hexapoda</taxon>
        <taxon>Insecta</taxon>
        <taxon>Pterygota</taxon>
        <taxon>Neoptera</taxon>
        <taxon>Endopterygota</taxon>
        <taxon>Diptera</taxon>
        <taxon>Brachycera</taxon>
        <taxon>Muscomorpha</taxon>
        <taxon>Tephritoidea</taxon>
        <taxon>Tephritidae</taxon>
        <taxon>Zeugodacus</taxon>
        <taxon>Zeugodacus</taxon>
    </lineage>
</organism>
<name>A0A0A1XF29_ZEUCU</name>
<keyword evidence="1" id="KW-0732">Signal</keyword>
<dbReference type="SMR" id="A0A0A1XF29"/>
<evidence type="ECO:0000256" key="1">
    <source>
        <dbReference type="SAM" id="SignalP"/>
    </source>
</evidence>
<protein>
    <submittedName>
        <fullName evidence="2">Serine protease persephone</fullName>
    </submittedName>
</protein>